<feature type="transmembrane region" description="Helical" evidence="2">
    <location>
        <begin position="81"/>
        <end position="100"/>
    </location>
</feature>
<evidence type="ECO:0000256" key="1">
    <source>
        <dbReference type="SAM" id="MobiDB-lite"/>
    </source>
</evidence>
<gene>
    <name evidence="3" type="ORF">POF50_019125</name>
</gene>
<feature type="compositionally biased region" description="Basic and acidic residues" evidence="1">
    <location>
        <begin position="148"/>
        <end position="219"/>
    </location>
</feature>
<organism evidence="3">
    <name type="scientific">Streptantibioticus silvisoli</name>
    <dbReference type="NCBI Taxonomy" id="2705255"/>
    <lineage>
        <taxon>Bacteria</taxon>
        <taxon>Bacillati</taxon>
        <taxon>Actinomycetota</taxon>
        <taxon>Actinomycetes</taxon>
        <taxon>Kitasatosporales</taxon>
        <taxon>Streptomycetaceae</taxon>
        <taxon>Streptantibioticus</taxon>
    </lineage>
</organism>
<proteinExistence type="predicted"/>
<accession>A0AA90HB06</accession>
<feature type="compositionally biased region" description="Basic and acidic residues" evidence="1">
    <location>
        <begin position="227"/>
        <end position="295"/>
    </location>
</feature>
<dbReference type="AlphaFoldDB" id="A0AA90HB06"/>
<evidence type="ECO:0000256" key="2">
    <source>
        <dbReference type="SAM" id="Phobius"/>
    </source>
</evidence>
<keyword evidence="2" id="KW-0812">Transmembrane</keyword>
<evidence type="ECO:0000313" key="3">
    <source>
        <dbReference type="EMBL" id="MDI5971422.1"/>
    </source>
</evidence>
<dbReference type="EMBL" id="JABXJJ020000022">
    <property type="protein sequence ID" value="MDI5971422.1"/>
    <property type="molecule type" value="Genomic_DNA"/>
</dbReference>
<name>A0AA90HB06_9ACTN</name>
<feature type="transmembrane region" description="Helical" evidence="2">
    <location>
        <begin position="48"/>
        <end position="69"/>
    </location>
</feature>
<comment type="caution">
    <text evidence="3">The sequence shown here is derived from an EMBL/GenBank/DDBJ whole genome shotgun (WGS) entry which is preliminary data.</text>
</comment>
<feature type="transmembrane region" description="Helical" evidence="2">
    <location>
        <begin position="16"/>
        <end position="36"/>
    </location>
</feature>
<reference evidence="3" key="1">
    <citation type="submission" date="2023-05" db="EMBL/GenBank/DDBJ databases">
        <title>Streptantibioticus silvisoli sp. nov., acidotolerant actinomycetes 1 from pine litter.</title>
        <authorList>
            <person name="Swiecimska M."/>
            <person name="Golinska P."/>
            <person name="Sangal V."/>
            <person name="Wachnowicz B."/>
            <person name="Goodfellow M."/>
        </authorList>
    </citation>
    <scope>NUCLEOTIDE SEQUENCE</scope>
    <source>
        <strain evidence="3">SL13</strain>
    </source>
</reference>
<dbReference type="RefSeq" id="WP_271313562.1">
    <property type="nucleotide sequence ID" value="NZ_JABXJJ020000022.1"/>
</dbReference>
<protein>
    <submittedName>
        <fullName evidence="3">DUF2637 domain-containing protein</fullName>
    </submittedName>
</protein>
<feature type="region of interest" description="Disordered" evidence="1">
    <location>
        <begin position="349"/>
        <end position="374"/>
    </location>
</feature>
<keyword evidence="2" id="KW-0472">Membrane</keyword>
<feature type="region of interest" description="Disordered" evidence="1">
    <location>
        <begin position="148"/>
        <end position="295"/>
    </location>
</feature>
<feature type="compositionally biased region" description="Basic and acidic residues" evidence="1">
    <location>
        <begin position="349"/>
        <end position="365"/>
    </location>
</feature>
<feature type="transmembrane region" description="Helical" evidence="2">
    <location>
        <begin position="112"/>
        <end position="132"/>
    </location>
</feature>
<keyword evidence="2" id="KW-1133">Transmembrane helix</keyword>
<sequence length="374" mass="41348">MLTNTNTEQVQSAERVLSAGTWAITAGAVLYSVLTVTPLMRAHTPAGWAWTAPILPLVVDAAVVIVVRLDSTLARLGGKGGPWAVVLRWLTGVFTLALNVGTSALSGDMVGVAVHMVAPALLIVTSEASLAYRRAIASALARIDREHRVHADQERVQREAREKADREEREATRRAREAAEREARETAAALAREEREAAAAERAATREHEARMERERADRASAAAREQAAREQARLEAEQREREQAREQEQAERERREQQARDTAERHAAERAEAEQKAAERAERERAEAVRERQAREAEWEALRATGGKLPEDDAVTAVAMGVLLGKTVRQIADDTGWSVGWVAKQLREHHSDTNPERPHLVAAERDDDLAQVS</sequence>